<evidence type="ECO:0000313" key="4">
    <source>
        <dbReference type="EMBL" id="SFC32143.1"/>
    </source>
</evidence>
<keyword evidence="3" id="KW-0732">Signal</keyword>
<evidence type="ECO:0000313" key="5">
    <source>
        <dbReference type="Proteomes" id="UP000231644"/>
    </source>
</evidence>
<dbReference type="InterPro" id="IPR039378">
    <property type="entry name" value="RNase_T2_prok"/>
</dbReference>
<dbReference type="GO" id="GO:0006401">
    <property type="term" value="P:RNA catabolic process"/>
    <property type="evidence" value="ECO:0007669"/>
    <property type="project" value="TreeGrafter"/>
</dbReference>
<keyword evidence="5" id="KW-1185">Reference proteome</keyword>
<dbReference type="GO" id="GO:0033897">
    <property type="term" value="F:ribonuclease T2 activity"/>
    <property type="evidence" value="ECO:0007669"/>
    <property type="project" value="InterPro"/>
</dbReference>
<proteinExistence type="inferred from homology"/>
<reference evidence="4 5" key="1">
    <citation type="submission" date="2016-10" db="EMBL/GenBank/DDBJ databases">
        <authorList>
            <person name="de Groot N.N."/>
        </authorList>
    </citation>
    <scope>NUCLEOTIDE SEQUENCE [LARGE SCALE GENOMIC DNA]</scope>
    <source>
        <strain evidence="4 5">DSM 29619</strain>
    </source>
</reference>
<dbReference type="InterPro" id="IPR018188">
    <property type="entry name" value="RNase_T2_His_AS_1"/>
</dbReference>
<dbReference type="InterPro" id="IPR036430">
    <property type="entry name" value="RNase_T2-like_sf"/>
</dbReference>
<feature type="chain" id="PRO_5014132817" evidence="3">
    <location>
        <begin position="25"/>
        <end position="217"/>
    </location>
</feature>
<dbReference type="SUPFAM" id="SSF55895">
    <property type="entry name" value="Ribonuclease Rh-like"/>
    <property type="match status" value="1"/>
</dbReference>
<dbReference type="PROSITE" id="PS00530">
    <property type="entry name" value="RNASE_T2_1"/>
    <property type="match status" value="1"/>
</dbReference>
<name>A0A1I1IEL6_9RHOB</name>
<dbReference type="STRING" id="517719.SAMN05421762_0536"/>
<dbReference type="CDD" id="cd01062">
    <property type="entry name" value="RNase_T2_prok"/>
    <property type="match status" value="1"/>
</dbReference>
<dbReference type="OrthoDB" id="4720638at2"/>
<dbReference type="EMBL" id="FOLX01000001">
    <property type="protein sequence ID" value="SFC32143.1"/>
    <property type="molecule type" value="Genomic_DNA"/>
</dbReference>
<comment type="similarity">
    <text evidence="1 2">Belongs to the RNase T2 family.</text>
</comment>
<accession>A0A1I1IEL6</accession>
<evidence type="ECO:0000256" key="2">
    <source>
        <dbReference type="RuleBase" id="RU004328"/>
    </source>
</evidence>
<gene>
    <name evidence="4" type="ORF">SAMN05421762_0536</name>
</gene>
<dbReference type="PANTHER" id="PTHR11240">
    <property type="entry name" value="RIBONUCLEASE T2"/>
    <property type="match status" value="1"/>
</dbReference>
<sequence length="217" mass="24112">MRRLLGMLFAACFACALGVAPVAADGERPGDFDYFVMSLSWSPSWCALEGDARKSPQCDAGTGFGWVMHGLWPQYERGWPAYCPTAVRAPSRGMTAEMADIMGTPGAAWHQWKKHGTCVGVEAAQYYGLMRLAYERIERPEVLRGLGRDVTLPARVVEQAFLEVNPGLEADQITITCRDGRIQEARICLDMQLKPRRCGADVIRDCRAQDALLEKLR</sequence>
<dbReference type="InterPro" id="IPR001568">
    <property type="entry name" value="RNase_T2-like"/>
</dbReference>
<feature type="signal peptide" evidence="3">
    <location>
        <begin position="1"/>
        <end position="24"/>
    </location>
</feature>
<dbReference type="RefSeq" id="WP_093450073.1">
    <property type="nucleotide sequence ID" value="NZ_FNZG01000002.1"/>
</dbReference>
<protein>
    <submittedName>
        <fullName evidence="4">Ribonuclease T2</fullName>
    </submittedName>
</protein>
<dbReference type="PANTHER" id="PTHR11240:SF22">
    <property type="entry name" value="RIBONUCLEASE T2"/>
    <property type="match status" value="1"/>
</dbReference>
<dbReference type="GO" id="GO:0003723">
    <property type="term" value="F:RNA binding"/>
    <property type="evidence" value="ECO:0007669"/>
    <property type="project" value="InterPro"/>
</dbReference>
<dbReference type="Pfam" id="PF00445">
    <property type="entry name" value="Ribonuclease_T2"/>
    <property type="match status" value="1"/>
</dbReference>
<evidence type="ECO:0000256" key="1">
    <source>
        <dbReference type="ARBA" id="ARBA00007469"/>
    </source>
</evidence>
<evidence type="ECO:0000256" key="3">
    <source>
        <dbReference type="SAM" id="SignalP"/>
    </source>
</evidence>
<dbReference type="Gene3D" id="3.90.730.10">
    <property type="entry name" value="Ribonuclease T2-like"/>
    <property type="match status" value="1"/>
</dbReference>
<dbReference type="AlphaFoldDB" id="A0A1I1IEL6"/>
<organism evidence="4 5">
    <name type="scientific">Pseudooceanicola nitratireducens</name>
    <dbReference type="NCBI Taxonomy" id="517719"/>
    <lineage>
        <taxon>Bacteria</taxon>
        <taxon>Pseudomonadati</taxon>
        <taxon>Pseudomonadota</taxon>
        <taxon>Alphaproteobacteria</taxon>
        <taxon>Rhodobacterales</taxon>
        <taxon>Paracoccaceae</taxon>
        <taxon>Pseudooceanicola</taxon>
    </lineage>
</organism>
<dbReference type="Proteomes" id="UP000231644">
    <property type="component" value="Unassembled WGS sequence"/>
</dbReference>